<evidence type="ECO:0000313" key="3">
    <source>
        <dbReference type="EMBL" id="CAG75527.1"/>
    </source>
</evidence>
<dbReference type="GO" id="GO:0051082">
    <property type="term" value="F:unfolded protein binding"/>
    <property type="evidence" value="ECO:0007669"/>
    <property type="project" value="UniProtKB-UniRule"/>
</dbReference>
<dbReference type="SMART" id="SM00994">
    <property type="entry name" value="zf-C4_ClpX"/>
    <property type="match status" value="1"/>
</dbReference>
<dbReference type="RefSeq" id="WP_011094171.1">
    <property type="nucleotide sequence ID" value="NC_004547.2"/>
</dbReference>
<evidence type="ECO:0000256" key="1">
    <source>
        <dbReference type="PROSITE-ProRule" id="PRU01250"/>
    </source>
</evidence>
<dbReference type="GO" id="GO:0008270">
    <property type="term" value="F:zinc ion binding"/>
    <property type="evidence" value="ECO:0007669"/>
    <property type="project" value="UniProtKB-UniRule"/>
</dbReference>
<proteinExistence type="inferred from homology"/>
<feature type="binding site" evidence="1">
    <location>
        <position position="68"/>
    </location>
    <ligand>
        <name>Zn(2+)</name>
        <dbReference type="ChEBI" id="CHEBI:29105"/>
    </ligand>
</feature>
<feature type="binding site" evidence="1">
    <location>
        <position position="91"/>
    </location>
    <ligand>
        <name>Zn(2+)</name>
        <dbReference type="ChEBI" id="CHEBI:29105"/>
    </ligand>
</feature>
<feature type="binding site" evidence="1">
    <location>
        <position position="94"/>
    </location>
    <ligand>
        <name>Zn(2+)</name>
        <dbReference type="ChEBI" id="CHEBI:29105"/>
    </ligand>
</feature>
<organism evidence="3 4">
    <name type="scientific">Pectobacterium atrosepticum (strain SCRI 1043 / ATCC BAA-672)</name>
    <name type="common">Erwinia carotovora subsp. atroseptica</name>
    <dbReference type="NCBI Taxonomy" id="218491"/>
    <lineage>
        <taxon>Bacteria</taxon>
        <taxon>Pseudomonadati</taxon>
        <taxon>Pseudomonadota</taxon>
        <taxon>Gammaproteobacteria</taxon>
        <taxon>Enterobacterales</taxon>
        <taxon>Pectobacteriaceae</taxon>
        <taxon>Pectobacterium</taxon>
    </lineage>
</organism>
<evidence type="ECO:0000313" key="4">
    <source>
        <dbReference type="Proteomes" id="UP000007966"/>
    </source>
</evidence>
<dbReference type="OrthoDB" id="6630735at2"/>
<dbReference type="EMBL" id="BX950851">
    <property type="protein sequence ID" value="CAG75527.1"/>
    <property type="molecule type" value="Genomic_DNA"/>
</dbReference>
<feature type="binding site" evidence="1">
    <location>
        <position position="71"/>
    </location>
    <ligand>
        <name>Zn(2+)</name>
        <dbReference type="ChEBI" id="CHEBI:29105"/>
    </ligand>
</feature>
<keyword evidence="1" id="KW-0143">Chaperone</keyword>
<dbReference type="InterPro" id="IPR010603">
    <property type="entry name" value="Znf_CppX_C4"/>
</dbReference>
<dbReference type="PROSITE" id="PS51902">
    <property type="entry name" value="CLPX_ZB"/>
    <property type="match status" value="1"/>
</dbReference>
<dbReference type="Proteomes" id="UP000007966">
    <property type="component" value="Chromosome"/>
</dbReference>
<dbReference type="STRING" id="218491.ECA2626"/>
<gene>
    <name evidence="3" type="ordered locus">ECA2626</name>
</gene>
<keyword evidence="4" id="KW-1185">Reference proteome</keyword>
<dbReference type="GO" id="GO:0046983">
    <property type="term" value="F:protein dimerization activity"/>
    <property type="evidence" value="ECO:0007669"/>
    <property type="project" value="UniProtKB-UniRule"/>
</dbReference>
<reference evidence="3" key="1">
    <citation type="submission" date="2004-02" db="EMBL/GenBank/DDBJ databases">
        <title>The genome sequence of the enterobacterial phytopathogen Erwinia carotovora subsp. atroseptica SCRI1043 and functional genomic identification of novel virulence factors.</title>
        <authorList>
            <person name="Bell K.S."/>
            <person name="Sebaihia M."/>
            <person name="Pritchard L."/>
            <person name="Holden M."/>
            <person name="Hyman L.J."/>
            <person name="Holeva M.C."/>
            <person name="Thomson N.R."/>
            <person name="Bentley S.D."/>
            <person name="Churcher C."/>
            <person name="Mungall K."/>
            <person name="Atkin R."/>
            <person name="Bason N."/>
            <person name="Brooks K."/>
            <person name="Chillingworth T."/>
            <person name="Clark K."/>
            <person name="Doggett J."/>
            <person name="Fraser A."/>
            <person name="Hance Z."/>
            <person name="Hauser H."/>
            <person name="Jagels K."/>
            <person name="Moule S."/>
            <person name="Norbertczak H."/>
            <person name="Ormond D."/>
            <person name="Price C."/>
            <person name="Quail M.A."/>
            <person name="Sanders M."/>
            <person name="Walker D."/>
            <person name="Whitehead S."/>
            <person name="Salmond G.P.C."/>
            <person name="Birch P.R.J."/>
            <person name="Barrell B.G."/>
            <person name="Parkhill J."/>
            <person name="Toth I.K."/>
        </authorList>
    </citation>
    <scope>NUCLEOTIDE SEQUENCE</scope>
    <source>
        <strain evidence="3">SCRI1043</strain>
    </source>
</reference>
<dbReference type="InterPro" id="IPR059188">
    <property type="entry name" value="Znf_CLPX-like"/>
</dbReference>
<dbReference type="HOGENOM" id="CLU_2194440_0_0_6"/>
<dbReference type="Pfam" id="PF06689">
    <property type="entry name" value="zf-C4_ClpX"/>
    <property type="match status" value="1"/>
</dbReference>
<sequence>MKLPAGKEVPIYTENDLKLMGISSRLQTLMVNENITACELVGCAESVRYSYHAVRSGGLSAVNGEYKCSFCGTPRLYAKKIIVGQGNVCICDRCVEHALGILKPGVEG</sequence>
<protein>
    <submittedName>
        <fullName evidence="3">Phage-related protein</fullName>
    </submittedName>
</protein>
<dbReference type="KEGG" id="eca:ECA2626"/>
<dbReference type="Gene3D" id="6.20.220.10">
    <property type="entry name" value="ClpX chaperone, C4-type zinc finger domain"/>
    <property type="match status" value="1"/>
</dbReference>
<accession>Q6D3W7</accession>
<keyword evidence="1" id="KW-0479">Metal-binding</keyword>
<evidence type="ECO:0000259" key="2">
    <source>
        <dbReference type="PROSITE" id="PS51902"/>
    </source>
</evidence>
<keyword evidence="1" id="KW-0862">Zinc</keyword>
<dbReference type="InterPro" id="IPR038366">
    <property type="entry name" value="Znf_CppX_C4_sf"/>
</dbReference>
<dbReference type="AlphaFoldDB" id="Q6D3W7"/>
<comment type="similarity">
    <text evidence="1">Belongs to the ClpX chaperone family.</text>
</comment>
<dbReference type="GO" id="GO:0006457">
    <property type="term" value="P:protein folding"/>
    <property type="evidence" value="ECO:0007669"/>
    <property type="project" value="UniProtKB-UniRule"/>
</dbReference>
<feature type="domain" description="ClpX-type ZB" evidence="2">
    <location>
        <begin position="56"/>
        <end position="108"/>
    </location>
</feature>
<dbReference type="SUPFAM" id="SSF57716">
    <property type="entry name" value="Glucocorticoid receptor-like (DNA-binding domain)"/>
    <property type="match status" value="1"/>
</dbReference>
<name>Q6D3W7_PECAS</name>